<protein>
    <recommendedName>
        <fullName evidence="1">Casein kinase I</fullName>
    </recommendedName>
</protein>
<dbReference type="InterPro" id="IPR050235">
    <property type="entry name" value="CK1_Ser-Thr_kinase"/>
</dbReference>
<keyword evidence="5" id="KW-0418">Kinase</keyword>
<dbReference type="EMBL" id="FN649035">
    <property type="protein sequence ID" value="CBJ25747.1"/>
    <property type="molecule type" value="Genomic_DNA"/>
</dbReference>
<dbReference type="PANTHER" id="PTHR11909">
    <property type="entry name" value="CASEIN KINASE-RELATED"/>
    <property type="match status" value="1"/>
</dbReference>
<dbReference type="AlphaFoldDB" id="D7G754"/>
<proteinExistence type="predicted"/>
<evidence type="ECO:0000256" key="2">
    <source>
        <dbReference type="SAM" id="MobiDB-lite"/>
    </source>
</evidence>
<dbReference type="InterPro" id="IPR011009">
    <property type="entry name" value="Kinase-like_dom_sf"/>
</dbReference>
<dbReference type="EMBL" id="FN649727">
    <property type="protein sequence ID" value="CBJ25747.1"/>
    <property type="molecule type" value="Genomic_DNA"/>
</dbReference>
<dbReference type="InterPro" id="IPR008984">
    <property type="entry name" value="SMAD_FHA_dom_sf"/>
</dbReference>
<feature type="domain" description="Protein kinase" evidence="4">
    <location>
        <begin position="14"/>
        <end position="304"/>
    </location>
</feature>
<evidence type="ECO:0000259" key="4">
    <source>
        <dbReference type="PROSITE" id="PS50011"/>
    </source>
</evidence>
<dbReference type="SUPFAM" id="SSF56112">
    <property type="entry name" value="Protein kinase-like (PK-like)"/>
    <property type="match status" value="1"/>
</dbReference>
<dbReference type="InterPro" id="IPR000253">
    <property type="entry name" value="FHA_dom"/>
</dbReference>
<dbReference type="Pfam" id="PF00069">
    <property type="entry name" value="Pkinase"/>
    <property type="match status" value="1"/>
</dbReference>
<dbReference type="SMART" id="SM00220">
    <property type="entry name" value="S_TKc"/>
    <property type="match status" value="1"/>
</dbReference>
<keyword evidence="5" id="KW-0808">Transferase</keyword>
<dbReference type="InParanoid" id="D7G754"/>
<feature type="compositionally biased region" description="Low complexity" evidence="2">
    <location>
        <begin position="320"/>
        <end position="343"/>
    </location>
</feature>
<feature type="region of interest" description="Disordered" evidence="2">
    <location>
        <begin position="310"/>
        <end position="407"/>
    </location>
</feature>
<dbReference type="STRING" id="2880.D7G754"/>
<accession>D7G754</accession>
<name>D7G754_ECTSI</name>
<dbReference type="SUPFAM" id="SSF49879">
    <property type="entry name" value="SMAD/FHA domain"/>
    <property type="match status" value="1"/>
</dbReference>
<dbReference type="GO" id="GO:0005524">
    <property type="term" value="F:ATP binding"/>
    <property type="evidence" value="ECO:0007669"/>
    <property type="project" value="InterPro"/>
</dbReference>
<feature type="compositionally biased region" description="Basic and acidic residues" evidence="2">
    <location>
        <begin position="344"/>
        <end position="361"/>
    </location>
</feature>
<dbReference type="OrthoDB" id="5800476at2759"/>
<reference evidence="5 6" key="1">
    <citation type="journal article" date="2010" name="Nature">
        <title>The Ectocarpus genome and the independent evolution of multicellularity in brown algae.</title>
        <authorList>
            <person name="Cock J.M."/>
            <person name="Sterck L."/>
            <person name="Rouze P."/>
            <person name="Scornet D."/>
            <person name="Allen A.E."/>
            <person name="Amoutzias G."/>
            <person name="Anthouard V."/>
            <person name="Artiguenave F."/>
            <person name="Aury J.M."/>
            <person name="Badger J.H."/>
            <person name="Beszteri B."/>
            <person name="Billiau K."/>
            <person name="Bonnet E."/>
            <person name="Bothwell J.H."/>
            <person name="Bowler C."/>
            <person name="Boyen C."/>
            <person name="Brownlee C."/>
            <person name="Carrano C.J."/>
            <person name="Charrier B."/>
            <person name="Cho G.Y."/>
            <person name="Coelho S.M."/>
            <person name="Collen J."/>
            <person name="Corre E."/>
            <person name="Da Silva C."/>
            <person name="Delage L."/>
            <person name="Delaroque N."/>
            <person name="Dittami S.M."/>
            <person name="Doulbeau S."/>
            <person name="Elias M."/>
            <person name="Farnham G."/>
            <person name="Gachon C.M."/>
            <person name="Gschloessl B."/>
            <person name="Heesch S."/>
            <person name="Jabbari K."/>
            <person name="Jubin C."/>
            <person name="Kawai H."/>
            <person name="Kimura K."/>
            <person name="Kloareg B."/>
            <person name="Kupper F.C."/>
            <person name="Lang D."/>
            <person name="Le Bail A."/>
            <person name="Leblanc C."/>
            <person name="Lerouge P."/>
            <person name="Lohr M."/>
            <person name="Lopez P.J."/>
            <person name="Martens C."/>
            <person name="Maumus F."/>
            <person name="Michel G."/>
            <person name="Miranda-Saavedra D."/>
            <person name="Morales J."/>
            <person name="Moreau H."/>
            <person name="Motomura T."/>
            <person name="Nagasato C."/>
            <person name="Napoli C.A."/>
            <person name="Nelson D.R."/>
            <person name="Nyvall-Collen P."/>
            <person name="Peters A.F."/>
            <person name="Pommier C."/>
            <person name="Potin P."/>
            <person name="Poulain J."/>
            <person name="Quesneville H."/>
            <person name="Read B."/>
            <person name="Rensing S.A."/>
            <person name="Ritter A."/>
            <person name="Rousvoal S."/>
            <person name="Samanta M."/>
            <person name="Samson G."/>
            <person name="Schroeder D.C."/>
            <person name="Segurens B."/>
            <person name="Strittmatter M."/>
            <person name="Tonon T."/>
            <person name="Tregear J.W."/>
            <person name="Valentin K."/>
            <person name="von Dassow P."/>
            <person name="Yamagishi T."/>
            <person name="Van de Peer Y."/>
            <person name="Wincker P."/>
        </authorList>
    </citation>
    <scope>NUCLEOTIDE SEQUENCE [LARGE SCALE GENOMIC DNA]</scope>
    <source>
        <strain evidence="6">Ec32 / CCAP1310/4</strain>
    </source>
</reference>
<dbReference type="Gene3D" id="1.10.510.10">
    <property type="entry name" value="Transferase(Phosphotransferase) domain 1"/>
    <property type="match status" value="1"/>
</dbReference>
<dbReference type="eggNOG" id="KOG1165">
    <property type="taxonomic scope" value="Eukaryota"/>
</dbReference>
<dbReference type="CDD" id="cd00060">
    <property type="entry name" value="FHA"/>
    <property type="match status" value="1"/>
</dbReference>
<dbReference type="OMA" id="HESCRMV"/>
<dbReference type="InterPro" id="IPR000719">
    <property type="entry name" value="Prot_kinase_dom"/>
</dbReference>
<dbReference type="SMART" id="SM00240">
    <property type="entry name" value="FHA"/>
    <property type="match status" value="1"/>
</dbReference>
<evidence type="ECO:0000313" key="6">
    <source>
        <dbReference type="Proteomes" id="UP000002630"/>
    </source>
</evidence>
<organism evidence="5 6">
    <name type="scientific">Ectocarpus siliculosus</name>
    <name type="common">Brown alga</name>
    <name type="synonym">Conferva siliculosa</name>
    <dbReference type="NCBI Taxonomy" id="2880"/>
    <lineage>
        <taxon>Eukaryota</taxon>
        <taxon>Sar</taxon>
        <taxon>Stramenopiles</taxon>
        <taxon>Ochrophyta</taxon>
        <taxon>PX clade</taxon>
        <taxon>Phaeophyceae</taxon>
        <taxon>Ectocarpales</taxon>
        <taxon>Ectocarpaceae</taxon>
        <taxon>Ectocarpus</taxon>
    </lineage>
</organism>
<dbReference type="GO" id="GO:0004672">
    <property type="term" value="F:protein kinase activity"/>
    <property type="evidence" value="ECO:0007669"/>
    <property type="project" value="InterPro"/>
</dbReference>
<dbReference type="PROSITE" id="PS50011">
    <property type="entry name" value="PROTEIN_KINASE_DOM"/>
    <property type="match status" value="1"/>
</dbReference>
<dbReference type="Proteomes" id="UP000002630">
    <property type="component" value="Linkage Group LG02"/>
</dbReference>
<dbReference type="PROSITE" id="PS50006">
    <property type="entry name" value="FHA_DOMAIN"/>
    <property type="match status" value="1"/>
</dbReference>
<evidence type="ECO:0000256" key="1">
    <source>
        <dbReference type="ARBA" id="ARBA00023860"/>
    </source>
</evidence>
<evidence type="ECO:0000313" key="5">
    <source>
        <dbReference type="EMBL" id="CBJ25747.1"/>
    </source>
</evidence>
<feature type="region of interest" description="Disordered" evidence="2">
    <location>
        <begin position="434"/>
        <end position="454"/>
    </location>
</feature>
<feature type="domain" description="FHA" evidence="3">
    <location>
        <begin position="501"/>
        <end position="553"/>
    </location>
</feature>
<keyword evidence="6" id="KW-1185">Reference proteome</keyword>
<dbReference type="Gene3D" id="2.60.200.20">
    <property type="match status" value="1"/>
</dbReference>
<evidence type="ECO:0000259" key="3">
    <source>
        <dbReference type="PROSITE" id="PS50006"/>
    </source>
</evidence>
<dbReference type="Pfam" id="PF00498">
    <property type="entry name" value="FHA"/>
    <property type="match status" value="1"/>
</dbReference>
<gene>
    <name evidence="5" type="primary">CK1</name>
    <name evidence="5" type="ORF">Esi_0008_0215</name>
</gene>
<sequence length="576" mass="60818">MNPSLTGTVLKNKWKLGALVGSGGCAEVYEAIDARAESAGASDGPFVAKIAPLPVGLPPAMTKGRKRKKTEEEKHADMIYYEYTLYKGFLAEHGGVVEIPPGGYGEDQNLRYLVMSRLGPDVEAALKKSEGWSVARKAGYARQMLALLRTLHESCRMVFIDVKPENFMFGVPDSADEDKIFLIDFGLSARYTGPAGAIKPQGQSAQIQGTPEFLSLKCHGGASAGRCDDLESLGYVIVAMLKEGDRALPWSGSTSVKDGLASKKSTTLEEVCEGCPAGMLKYMKAVRGLEYEETPDYDSLDAMLKSMESGGAAAGGARGGRAAPKSKTPAAAAGASTRGSSKAASREEERDVGACVDDGKGKGRKGKGRGEASSAKAPPPAPGSPKQRATTAVRRSRRLSSPKDGEEFHDALQEHGMDEGEEEEEEDLQVTKVVNGAANKGTGRRGTKPTEKLSTAAAAAVKKSTRAKATKAKANGVFLLEVVSGPHEGETLRMKASGAEVRVGRNAPRRNGLRLDKDFEVSDKHAILRPGADGIGLEDLGSLNGSFVNEDRLEGAAVLQHGDVLQVGQSIVQITG</sequence>